<reference evidence="2" key="1">
    <citation type="submission" date="2020-06" db="EMBL/GenBank/DDBJ databases">
        <authorList>
            <person name="Li T."/>
            <person name="Hu X."/>
            <person name="Zhang T."/>
            <person name="Song X."/>
            <person name="Zhang H."/>
            <person name="Dai N."/>
            <person name="Sheng W."/>
            <person name="Hou X."/>
            <person name="Wei L."/>
        </authorList>
    </citation>
    <scope>NUCLEOTIDE SEQUENCE</scope>
    <source>
        <strain evidence="2">G02</strain>
        <tissue evidence="2">Leaf</tissue>
    </source>
</reference>
<proteinExistence type="predicted"/>
<accession>A0AAW2Q218</accession>
<dbReference type="EMBL" id="JACGWJ010000016">
    <property type="protein sequence ID" value="KAL0361773.1"/>
    <property type="molecule type" value="Genomic_DNA"/>
</dbReference>
<dbReference type="PANTHER" id="PTHR47592">
    <property type="entry name" value="PBF68 PROTEIN"/>
    <property type="match status" value="1"/>
</dbReference>
<dbReference type="AlphaFoldDB" id="A0AAW2Q218"/>
<organism evidence="2">
    <name type="scientific">Sesamum radiatum</name>
    <name type="common">Black benniseed</name>
    <dbReference type="NCBI Taxonomy" id="300843"/>
    <lineage>
        <taxon>Eukaryota</taxon>
        <taxon>Viridiplantae</taxon>
        <taxon>Streptophyta</taxon>
        <taxon>Embryophyta</taxon>
        <taxon>Tracheophyta</taxon>
        <taxon>Spermatophyta</taxon>
        <taxon>Magnoliopsida</taxon>
        <taxon>eudicotyledons</taxon>
        <taxon>Gunneridae</taxon>
        <taxon>Pentapetalae</taxon>
        <taxon>asterids</taxon>
        <taxon>lamiids</taxon>
        <taxon>Lamiales</taxon>
        <taxon>Pedaliaceae</taxon>
        <taxon>Sesamum</taxon>
    </lineage>
</organism>
<reference evidence="2" key="2">
    <citation type="journal article" date="2024" name="Plant">
        <title>Genomic evolution and insights into agronomic trait innovations of Sesamum species.</title>
        <authorList>
            <person name="Miao H."/>
            <person name="Wang L."/>
            <person name="Qu L."/>
            <person name="Liu H."/>
            <person name="Sun Y."/>
            <person name="Le M."/>
            <person name="Wang Q."/>
            <person name="Wei S."/>
            <person name="Zheng Y."/>
            <person name="Lin W."/>
            <person name="Duan Y."/>
            <person name="Cao H."/>
            <person name="Xiong S."/>
            <person name="Wang X."/>
            <person name="Wei L."/>
            <person name="Li C."/>
            <person name="Ma Q."/>
            <person name="Ju M."/>
            <person name="Zhao R."/>
            <person name="Li G."/>
            <person name="Mu C."/>
            <person name="Tian Q."/>
            <person name="Mei H."/>
            <person name="Zhang T."/>
            <person name="Gao T."/>
            <person name="Zhang H."/>
        </authorList>
    </citation>
    <scope>NUCLEOTIDE SEQUENCE</scope>
    <source>
        <strain evidence="2">G02</strain>
    </source>
</reference>
<name>A0AAW2Q218_SESRA</name>
<comment type="caution">
    <text evidence="2">The sequence shown here is derived from an EMBL/GenBank/DDBJ whole genome shotgun (WGS) entry which is preliminary data.</text>
</comment>
<protein>
    <recommendedName>
        <fullName evidence="1">Retrovirus-related Pol polyprotein from transposon TNT 1-94-like beta-barrel domain-containing protein</fullName>
    </recommendedName>
</protein>
<dbReference type="InterPro" id="IPR054722">
    <property type="entry name" value="PolX-like_BBD"/>
</dbReference>
<gene>
    <name evidence="2" type="ORF">Sradi_3861800</name>
</gene>
<sequence length="253" mass="28667">MEVRYTDTRRGGNYRGFAQKRTDKKQLFCDSCRKPGHMRENYFKLIGYPDWYKDLQDQKKKGGKAYTVNVIEEIKDDGGYISELVKTEILKMMRKNVELEPVHVNYARLDEFAGTSLNSLKLSNLDSQSWIVDTGATSHMCVDIKLMHSLAKLAHSVCIHLPDGTTREVTHSGSVHLSNSVTLTAVLYVPKFHHNLLSVSQLCKSMSVSLQFFDDLCMVQDLRSKRVLAIGKQIGKLYVLDKNSFNPAPSCSI</sequence>
<feature type="domain" description="Retrovirus-related Pol polyprotein from transposon TNT 1-94-like beta-barrel" evidence="1">
    <location>
        <begin position="130"/>
        <end position="204"/>
    </location>
</feature>
<evidence type="ECO:0000259" key="1">
    <source>
        <dbReference type="Pfam" id="PF22936"/>
    </source>
</evidence>
<evidence type="ECO:0000313" key="2">
    <source>
        <dbReference type="EMBL" id="KAL0361773.1"/>
    </source>
</evidence>
<dbReference type="Pfam" id="PF22936">
    <property type="entry name" value="Pol_BBD"/>
    <property type="match status" value="1"/>
</dbReference>